<dbReference type="InParanoid" id="B4D904"/>
<evidence type="ECO:0000313" key="3">
    <source>
        <dbReference type="Proteomes" id="UP000005824"/>
    </source>
</evidence>
<keyword evidence="1" id="KW-0732">Signal</keyword>
<dbReference type="PROSITE" id="PS51257">
    <property type="entry name" value="PROKAR_LIPOPROTEIN"/>
    <property type="match status" value="1"/>
</dbReference>
<dbReference type="Proteomes" id="UP000005824">
    <property type="component" value="Unassembled WGS sequence"/>
</dbReference>
<organism evidence="2 3">
    <name type="scientific">Chthoniobacter flavus Ellin428</name>
    <dbReference type="NCBI Taxonomy" id="497964"/>
    <lineage>
        <taxon>Bacteria</taxon>
        <taxon>Pseudomonadati</taxon>
        <taxon>Verrucomicrobiota</taxon>
        <taxon>Spartobacteria</taxon>
        <taxon>Chthoniobacterales</taxon>
        <taxon>Chthoniobacteraceae</taxon>
        <taxon>Chthoniobacter</taxon>
    </lineage>
</organism>
<dbReference type="EMBL" id="ABVL01000024">
    <property type="protein sequence ID" value="EDY17049.1"/>
    <property type="molecule type" value="Genomic_DNA"/>
</dbReference>
<evidence type="ECO:0000313" key="2">
    <source>
        <dbReference type="EMBL" id="EDY17049.1"/>
    </source>
</evidence>
<gene>
    <name evidence="2" type="ORF">CfE428DRAFT_5394</name>
</gene>
<dbReference type="eggNOG" id="COG3386">
    <property type="taxonomic scope" value="Bacteria"/>
</dbReference>
<feature type="chain" id="PRO_5002800659" description="PEP-CTERM protein-sorting domain-containing protein" evidence="1">
    <location>
        <begin position="39"/>
        <end position="430"/>
    </location>
</feature>
<dbReference type="InterPro" id="IPR022519">
    <property type="entry name" value="Gloeo/Verruco_rpt"/>
</dbReference>
<dbReference type="NCBIfam" id="TIGR03803">
    <property type="entry name" value="Gloeo_Verruco"/>
    <property type="match status" value="7"/>
</dbReference>
<feature type="signal peptide" evidence="1">
    <location>
        <begin position="1"/>
        <end position="38"/>
    </location>
</feature>
<evidence type="ECO:0000256" key="1">
    <source>
        <dbReference type="SAM" id="SignalP"/>
    </source>
</evidence>
<dbReference type="STRING" id="497964.CfE428DRAFT_5394"/>
<reference evidence="2 3" key="1">
    <citation type="journal article" date="2011" name="J. Bacteriol.">
        <title>Genome sequence of Chthoniobacter flavus Ellin428, an aerobic heterotrophic soil bacterium.</title>
        <authorList>
            <person name="Kant R."/>
            <person name="van Passel M.W."/>
            <person name="Palva A."/>
            <person name="Lucas S."/>
            <person name="Lapidus A."/>
            <person name="Glavina Del Rio T."/>
            <person name="Dalin E."/>
            <person name="Tice H."/>
            <person name="Bruce D."/>
            <person name="Goodwin L."/>
            <person name="Pitluck S."/>
            <person name="Larimer F.W."/>
            <person name="Land M.L."/>
            <person name="Hauser L."/>
            <person name="Sangwan P."/>
            <person name="de Vos W.M."/>
            <person name="Janssen P.H."/>
            <person name="Smidt H."/>
        </authorList>
    </citation>
    <scope>NUCLEOTIDE SEQUENCE [LARGE SCALE GENOMIC DNA]</scope>
    <source>
        <strain evidence="2 3">Ellin428</strain>
    </source>
</reference>
<sequence>MFPTTARQSGPHPYFKGNRRFILAAAALSISCGPFAHGQDTVLHSFTGTGDGALPVAQVLTLSGSTLYGATPQGGSNSDGVLFSVNTDGSNFTLLRTFSGATTDGSEPTGALSIIGSQIYGMTKAGGSFGAGAAYVMNLDGSGFTILHNFGTGGSSDGDFPVGSMTPSGSKLYGMTSLGGIGSKGTIFSMNPDGSGYTTLYSFTGGATSGVSPRDGTLAISGSMLYGMAFQGGSANNGIVFGMNLDGSGFTVLHSFTRAIDGSGPLGSLLLVGSQLYGLMPGGGPSVGGLAFSMNLDGSDFTQLHNFSGKGGTFPDGSLTLLGTKLFGTTSGGGANTDGTVFEMNLDGSDFTLLSSFTGQPGDGNDPEGSVTVSPDGSVLYGMTRTGGTSNDGTVFSVAIPAPEPASAGLIAYGALLMAGLRRRRQEARR</sequence>
<comment type="caution">
    <text evidence="2">The sequence shown here is derived from an EMBL/GenBank/DDBJ whole genome shotgun (WGS) entry which is preliminary data.</text>
</comment>
<dbReference type="SUPFAM" id="SSF69304">
    <property type="entry name" value="Tricorn protease N-terminal domain"/>
    <property type="match status" value="1"/>
</dbReference>
<keyword evidence="3" id="KW-1185">Reference proteome</keyword>
<proteinExistence type="predicted"/>
<accession>B4D904</accession>
<dbReference type="AlphaFoldDB" id="B4D904"/>
<dbReference type="RefSeq" id="WP_006982715.1">
    <property type="nucleotide sequence ID" value="NZ_ABVL01000024.1"/>
</dbReference>
<evidence type="ECO:0008006" key="4">
    <source>
        <dbReference type="Google" id="ProtNLM"/>
    </source>
</evidence>
<protein>
    <recommendedName>
        <fullName evidence="4">PEP-CTERM protein-sorting domain-containing protein</fullName>
    </recommendedName>
</protein>
<name>B4D904_9BACT</name>